<evidence type="ECO:0000313" key="3">
    <source>
        <dbReference type="EMBL" id="CCH47951.1"/>
    </source>
</evidence>
<keyword evidence="2 3" id="KW-0808">Transferase</keyword>
<dbReference type="PANTHER" id="PTHR30160:SF7">
    <property type="entry name" value="ADP-HEPTOSE--LPS HEPTOSYLTRANSFERASE 2"/>
    <property type="match status" value="1"/>
</dbReference>
<dbReference type="eggNOG" id="COG0859">
    <property type="taxonomic scope" value="Bacteria"/>
</dbReference>
<organism evidence="3 4">
    <name type="scientific">Pseudodesulfovibrio piezophilus (strain DSM 21447 / JCM 15486 / C1TLV30)</name>
    <name type="common">Desulfovibrio piezophilus</name>
    <dbReference type="NCBI Taxonomy" id="1322246"/>
    <lineage>
        <taxon>Bacteria</taxon>
        <taxon>Pseudomonadati</taxon>
        <taxon>Thermodesulfobacteriota</taxon>
        <taxon>Desulfovibrionia</taxon>
        <taxon>Desulfovibrionales</taxon>
        <taxon>Desulfovibrionaceae</taxon>
    </lineage>
</organism>
<dbReference type="KEGG" id="dpi:BN4_10714"/>
<protein>
    <submittedName>
        <fullName evidence="3">Glycosyl transferase family 9</fullName>
    </submittedName>
</protein>
<dbReference type="GO" id="GO:0009244">
    <property type="term" value="P:lipopolysaccharide core region biosynthetic process"/>
    <property type="evidence" value="ECO:0007669"/>
    <property type="project" value="TreeGrafter"/>
</dbReference>
<dbReference type="STRING" id="1322246.BN4_10714"/>
<dbReference type="BioCyc" id="DPIE1322246:BN4_RS03660-MONOMER"/>
<gene>
    <name evidence="3" type="ordered locus">BN4_10714</name>
</gene>
<dbReference type="OrthoDB" id="5506840at2"/>
<name>M1WJI4_PSEP2</name>
<dbReference type="Pfam" id="PF01075">
    <property type="entry name" value="Glyco_transf_9"/>
    <property type="match status" value="1"/>
</dbReference>
<dbReference type="Proteomes" id="UP000011724">
    <property type="component" value="Chromosome"/>
</dbReference>
<dbReference type="CDD" id="cd03789">
    <property type="entry name" value="GT9_LPS_heptosyltransferase"/>
    <property type="match status" value="1"/>
</dbReference>
<dbReference type="GO" id="GO:0005829">
    <property type="term" value="C:cytosol"/>
    <property type="evidence" value="ECO:0007669"/>
    <property type="project" value="TreeGrafter"/>
</dbReference>
<dbReference type="PATRIC" id="fig|879567.3.peg.736"/>
<dbReference type="HOGENOM" id="CLU_638930_0_0_7"/>
<dbReference type="SUPFAM" id="SSF53756">
    <property type="entry name" value="UDP-Glycosyltransferase/glycogen phosphorylase"/>
    <property type="match status" value="1"/>
</dbReference>
<reference evidence="3 4" key="1">
    <citation type="journal article" date="2013" name="PLoS ONE">
        <title>The first genomic and proteomic characterization of a deep-sea sulfate reducer: insights into the piezophilic lifestyle of Desulfovibrio piezophilus.</title>
        <authorList>
            <person name="Pradel N."/>
            <person name="Ji B."/>
            <person name="Gimenez G."/>
            <person name="Talla E."/>
            <person name="Lenoble P."/>
            <person name="Garel M."/>
            <person name="Tamburini C."/>
            <person name="Fourquet P."/>
            <person name="Lebrun R."/>
            <person name="Bertin P."/>
            <person name="Denis Y."/>
            <person name="Pophillat M."/>
            <person name="Barbe V."/>
            <person name="Ollivier B."/>
            <person name="Dolla A."/>
        </authorList>
    </citation>
    <scope>NUCLEOTIDE SEQUENCE [LARGE SCALE GENOMIC DNA]</scope>
    <source>
        <strain evidence="4">DSM 10523 / SB164P1</strain>
    </source>
</reference>
<dbReference type="InterPro" id="IPR002201">
    <property type="entry name" value="Glyco_trans_9"/>
</dbReference>
<keyword evidence="4" id="KW-1185">Reference proteome</keyword>
<keyword evidence="1" id="KW-0328">Glycosyltransferase</keyword>
<accession>M1WJI4</accession>
<evidence type="ECO:0000313" key="4">
    <source>
        <dbReference type="Proteomes" id="UP000011724"/>
    </source>
</evidence>
<evidence type="ECO:0000256" key="1">
    <source>
        <dbReference type="ARBA" id="ARBA00022676"/>
    </source>
</evidence>
<reference evidence="4" key="2">
    <citation type="journal article" date="2013" name="Stand. Genomic Sci.">
        <title>Complete genome sequence of Desulfocapsa sulfexigens, a marine deltaproteobacterium specialized in disproportionating inorganic sulfur compounds.</title>
        <authorList>
            <person name="Finster K.W."/>
            <person name="Kjeldsen K.U."/>
            <person name="Kube M."/>
            <person name="Reinhardt R."/>
            <person name="Mussmann M."/>
            <person name="Amann R."/>
            <person name="Schreiber L."/>
        </authorList>
    </citation>
    <scope>NUCLEOTIDE SEQUENCE [LARGE SCALE GENOMIC DNA]</scope>
    <source>
        <strain evidence="4">DSM 10523 / SB164P1</strain>
    </source>
</reference>
<dbReference type="Gene3D" id="3.40.50.2000">
    <property type="entry name" value="Glycogen Phosphorylase B"/>
    <property type="match status" value="1"/>
</dbReference>
<dbReference type="PANTHER" id="PTHR30160">
    <property type="entry name" value="TETRAACYLDISACCHARIDE 4'-KINASE-RELATED"/>
    <property type="match status" value="1"/>
</dbReference>
<dbReference type="AlphaFoldDB" id="M1WJI4"/>
<dbReference type="InterPro" id="IPR051199">
    <property type="entry name" value="LPS_LOS_Heptosyltrfase"/>
</dbReference>
<sequence>MEQILIIQLARFGDLLQTKRLIVSLCAQKKQVHLCLDSSLEALARLIYPNVILHPVAAHGTGHKDQSRFHSVFLTNRRAFEKLKSIPFEAVFNLNFSGLNFRLAALFDPDIVHGYSWKNGQEIIGVWPSMGMRWSETRRLGLNLVDFWAGYLRHKVAPEDVNPTAEPRGGGLGVVLAGRESRRSLPVPVLAAIIQTLVVSSSYDSIQLLGGSQEYGAAKQLLKLLPRDLQQKSFNLAGKTSYSDLVERVAGLDCLVTPDTGTMHLAAHLGTPVKAFFLSSAWCFETGPYGKGHIVYQATTNCLPCLESQPCPYETRCLECFFSSEFKRFMVTEKEAHAPENMIAFRSDFDELGQIYVPFAGQDKESEKRTQFRHFLQQYLTGEGEGASDTDTTLALRLYSEKDWMMSEGPKKLFGI</sequence>
<dbReference type="GO" id="GO:0008713">
    <property type="term" value="F:ADP-heptose-lipopolysaccharide heptosyltransferase activity"/>
    <property type="evidence" value="ECO:0007669"/>
    <property type="project" value="TreeGrafter"/>
</dbReference>
<dbReference type="RefSeq" id="WP_015414005.1">
    <property type="nucleotide sequence ID" value="NC_020409.1"/>
</dbReference>
<dbReference type="EMBL" id="FO203427">
    <property type="protein sequence ID" value="CCH47951.1"/>
    <property type="molecule type" value="Genomic_DNA"/>
</dbReference>
<evidence type="ECO:0000256" key="2">
    <source>
        <dbReference type="ARBA" id="ARBA00022679"/>
    </source>
</evidence>
<proteinExistence type="predicted"/>